<keyword evidence="2 4" id="KW-0328">Glycosyltransferase</keyword>
<dbReference type="Pfam" id="PF00201">
    <property type="entry name" value="UDPGT"/>
    <property type="match status" value="1"/>
</dbReference>
<feature type="transmembrane region" description="Helical" evidence="5">
    <location>
        <begin position="474"/>
        <end position="498"/>
    </location>
</feature>
<dbReference type="PROSITE" id="PS00375">
    <property type="entry name" value="UDPGT"/>
    <property type="match status" value="1"/>
</dbReference>
<dbReference type="InterPro" id="IPR050271">
    <property type="entry name" value="UDP-glycosyltransferase"/>
</dbReference>
<dbReference type="CDD" id="cd03784">
    <property type="entry name" value="GT1_Gtf-like"/>
    <property type="match status" value="1"/>
</dbReference>
<dbReference type="EC" id="2.4.1.17" evidence="5"/>
<accession>A0A9N9MN23</accession>
<evidence type="ECO:0000256" key="4">
    <source>
        <dbReference type="RuleBase" id="RU003718"/>
    </source>
</evidence>
<proteinExistence type="inferred from homology"/>
<dbReference type="InterPro" id="IPR002213">
    <property type="entry name" value="UDP_glucos_trans"/>
</dbReference>
<dbReference type="FunFam" id="3.40.50.2000:FF:000189">
    <property type="entry name" value="UDP-glucuronosyltransferase 2B14-like Protein"/>
    <property type="match status" value="1"/>
</dbReference>
<comment type="catalytic activity">
    <reaction evidence="5">
        <text>glucuronate acceptor + UDP-alpha-D-glucuronate = acceptor beta-D-glucuronoside + UDP + H(+)</text>
        <dbReference type="Rhea" id="RHEA:21032"/>
        <dbReference type="ChEBI" id="CHEBI:15378"/>
        <dbReference type="ChEBI" id="CHEBI:58052"/>
        <dbReference type="ChEBI" id="CHEBI:58223"/>
        <dbReference type="ChEBI" id="CHEBI:132367"/>
        <dbReference type="ChEBI" id="CHEBI:132368"/>
        <dbReference type="EC" id="2.4.1.17"/>
    </reaction>
</comment>
<keyword evidence="5" id="KW-0732">Signal</keyword>
<dbReference type="Proteomes" id="UP001152799">
    <property type="component" value="Chromosome 4"/>
</dbReference>
<protein>
    <recommendedName>
        <fullName evidence="5">UDP-glucuronosyltransferase</fullName>
        <ecNumber evidence="5">2.4.1.17</ecNumber>
    </recommendedName>
</protein>
<evidence type="ECO:0000313" key="6">
    <source>
        <dbReference type="EMBL" id="CAG9768050.1"/>
    </source>
</evidence>
<dbReference type="PANTHER" id="PTHR48043:SF145">
    <property type="entry name" value="FI06409P-RELATED"/>
    <property type="match status" value="1"/>
</dbReference>
<evidence type="ECO:0000256" key="5">
    <source>
        <dbReference type="RuleBase" id="RU362059"/>
    </source>
</evidence>
<comment type="subcellular location">
    <subcellularLocation>
        <location evidence="5">Membrane</location>
        <topology evidence="5">Single-pass membrane protein</topology>
    </subcellularLocation>
</comment>
<evidence type="ECO:0000256" key="3">
    <source>
        <dbReference type="ARBA" id="ARBA00022679"/>
    </source>
</evidence>
<name>A0A9N9MN23_9CUCU</name>
<feature type="signal peptide" evidence="5">
    <location>
        <begin position="1"/>
        <end position="18"/>
    </location>
</feature>
<organism evidence="6 7">
    <name type="scientific">Ceutorhynchus assimilis</name>
    <name type="common">cabbage seed weevil</name>
    <dbReference type="NCBI Taxonomy" id="467358"/>
    <lineage>
        <taxon>Eukaryota</taxon>
        <taxon>Metazoa</taxon>
        <taxon>Ecdysozoa</taxon>
        <taxon>Arthropoda</taxon>
        <taxon>Hexapoda</taxon>
        <taxon>Insecta</taxon>
        <taxon>Pterygota</taxon>
        <taxon>Neoptera</taxon>
        <taxon>Endopterygota</taxon>
        <taxon>Coleoptera</taxon>
        <taxon>Polyphaga</taxon>
        <taxon>Cucujiformia</taxon>
        <taxon>Curculionidae</taxon>
        <taxon>Ceutorhynchinae</taxon>
        <taxon>Ceutorhynchus</taxon>
    </lineage>
</organism>
<keyword evidence="7" id="KW-1185">Reference proteome</keyword>
<dbReference type="GO" id="GO:0015020">
    <property type="term" value="F:glucuronosyltransferase activity"/>
    <property type="evidence" value="ECO:0007669"/>
    <property type="project" value="UniProtKB-EC"/>
</dbReference>
<evidence type="ECO:0000256" key="2">
    <source>
        <dbReference type="ARBA" id="ARBA00022676"/>
    </source>
</evidence>
<dbReference type="PANTHER" id="PTHR48043">
    <property type="entry name" value="EG:EG0003.4 PROTEIN-RELATED"/>
    <property type="match status" value="1"/>
</dbReference>
<reference evidence="6" key="1">
    <citation type="submission" date="2022-01" db="EMBL/GenBank/DDBJ databases">
        <authorList>
            <person name="King R."/>
        </authorList>
    </citation>
    <scope>NUCLEOTIDE SEQUENCE</scope>
</reference>
<keyword evidence="5" id="KW-0812">Transmembrane</keyword>
<dbReference type="Gene3D" id="3.40.50.2000">
    <property type="entry name" value="Glycogen Phosphorylase B"/>
    <property type="match status" value="1"/>
</dbReference>
<dbReference type="GO" id="GO:0016020">
    <property type="term" value="C:membrane"/>
    <property type="evidence" value="ECO:0007669"/>
    <property type="project" value="UniProtKB-SubCell"/>
</dbReference>
<feature type="chain" id="PRO_5040532751" description="UDP-glucuronosyltransferase" evidence="5">
    <location>
        <begin position="19"/>
        <end position="515"/>
    </location>
</feature>
<dbReference type="OrthoDB" id="5835829at2759"/>
<keyword evidence="3 4" id="KW-0808">Transferase</keyword>
<gene>
    <name evidence="6" type="ORF">CEUTPL_LOCUS8601</name>
</gene>
<dbReference type="InterPro" id="IPR035595">
    <property type="entry name" value="UDP_glycos_trans_CS"/>
</dbReference>
<comment type="similarity">
    <text evidence="1 4">Belongs to the UDP-glycosyltransferase family.</text>
</comment>
<keyword evidence="5" id="KW-0472">Membrane</keyword>
<evidence type="ECO:0000313" key="7">
    <source>
        <dbReference type="Proteomes" id="UP001152799"/>
    </source>
</evidence>
<dbReference type="SUPFAM" id="SSF53756">
    <property type="entry name" value="UDP-Glycosyltransferase/glycogen phosphorylase"/>
    <property type="match status" value="1"/>
</dbReference>
<dbReference type="AlphaFoldDB" id="A0A9N9MN23"/>
<dbReference type="EMBL" id="OU892280">
    <property type="protein sequence ID" value="CAG9768050.1"/>
    <property type="molecule type" value="Genomic_DNA"/>
</dbReference>
<evidence type="ECO:0000256" key="1">
    <source>
        <dbReference type="ARBA" id="ARBA00009995"/>
    </source>
</evidence>
<sequence length="515" mass="58588">MFFNIFLVLFSILHQCLASNILAVFIFPGISHFMMFQPLLKELANRGHNVDVVSHFPSTTPIERYTDISIRGLTQIVTNNLTFSAAKDCQGQRMIKMLAREGGSDLCDTILKSPILQKLKNSTKNYDLVITQLFSTECMLGWGWHFGVPNVVLTSSVNLPWASERFGLPDNPAYVPNYFGKSGTVMNLHERIVNTWLLVISKLIYYLYSTQPSNRIAKEFFGKDMPDLDILAYNTSLHLINTHVSIHTSRPLPPNVIEVSGLHIMKPKPLNEHLNKTLTTDKKGIICFSLGSIITSETTPDSMMQAMFDAFSELPYKVIWKAKRENFSKILKVPDNIHFEAWLPQLDILCDPRVKLFVSHGGMLGSQEAVYCGVPMLMIPYVVDQHLNSKESELMGYALKLDSDKITKETMLLAMKKLLDEPIYKQTMNKVSDQFRDRPLSAMDTAIYWIEYVIRHQGAPHLQSPIKNLYWYQYYLLDVVAVSIGIPLVLLILCIKLLKNRIGCTKGTKMKVKTK</sequence>
<keyword evidence="5" id="KW-1133">Transmembrane helix</keyword>